<proteinExistence type="predicted"/>
<evidence type="ECO:0000313" key="5">
    <source>
        <dbReference type="Proteomes" id="UP000193435"/>
    </source>
</evidence>
<dbReference type="STRING" id="1073423.SAMN04488700_1133"/>
<keyword evidence="1" id="KW-0677">Repeat</keyword>
<evidence type="ECO:0000256" key="2">
    <source>
        <dbReference type="PROSITE-ProRule" id="PRU00703"/>
    </source>
</evidence>
<dbReference type="InterPro" id="IPR016842">
    <property type="entry name" value="UCP026546_HTH-CBS"/>
</dbReference>
<keyword evidence="5" id="KW-1185">Reference proteome</keyword>
<dbReference type="InterPro" id="IPR046342">
    <property type="entry name" value="CBS_dom_sf"/>
</dbReference>
<dbReference type="InterPro" id="IPR036390">
    <property type="entry name" value="WH_DNA-bd_sf"/>
</dbReference>
<dbReference type="InterPro" id="IPR051462">
    <property type="entry name" value="CBS_domain-containing"/>
</dbReference>
<dbReference type="Pfam" id="PF00571">
    <property type="entry name" value="CBS"/>
    <property type="match status" value="2"/>
</dbReference>
<dbReference type="InterPro" id="IPR036388">
    <property type="entry name" value="WH-like_DNA-bd_sf"/>
</dbReference>
<dbReference type="PIRSF" id="PIRSF026546">
    <property type="entry name" value="UCP026546_CBS_YqzB"/>
    <property type="match status" value="1"/>
</dbReference>
<name>A0A1X7N050_9LACT</name>
<keyword evidence="2" id="KW-0129">CBS domain</keyword>
<dbReference type="SUPFAM" id="SSF54631">
    <property type="entry name" value="CBS-domain pair"/>
    <property type="match status" value="1"/>
</dbReference>
<gene>
    <name evidence="4" type="ORF">SAMN04488700_1133</name>
</gene>
<evidence type="ECO:0000256" key="1">
    <source>
        <dbReference type="ARBA" id="ARBA00022737"/>
    </source>
</evidence>
<dbReference type="InterPro" id="IPR013196">
    <property type="entry name" value="HTH_11"/>
</dbReference>
<organism evidence="4 5">
    <name type="scientific">Carnobacterium iners</name>
    <dbReference type="NCBI Taxonomy" id="1073423"/>
    <lineage>
        <taxon>Bacteria</taxon>
        <taxon>Bacillati</taxon>
        <taxon>Bacillota</taxon>
        <taxon>Bacilli</taxon>
        <taxon>Lactobacillales</taxon>
        <taxon>Carnobacteriaceae</taxon>
        <taxon>Carnobacterium</taxon>
    </lineage>
</organism>
<dbReference type="SMART" id="SM00116">
    <property type="entry name" value="CBS"/>
    <property type="match status" value="2"/>
</dbReference>
<dbReference type="Gene3D" id="1.10.10.10">
    <property type="entry name" value="Winged helix-like DNA-binding domain superfamily/Winged helix DNA-binding domain"/>
    <property type="match status" value="1"/>
</dbReference>
<dbReference type="Proteomes" id="UP000193435">
    <property type="component" value="Unassembled WGS sequence"/>
</dbReference>
<dbReference type="Pfam" id="PF08279">
    <property type="entry name" value="HTH_11"/>
    <property type="match status" value="1"/>
</dbReference>
<dbReference type="PANTHER" id="PTHR48108:SF32">
    <property type="entry name" value="TRANSCRIPTIONAL REPRESSOR CCPN"/>
    <property type="match status" value="1"/>
</dbReference>
<dbReference type="AlphaFoldDB" id="A0A1X7N050"/>
<protein>
    <submittedName>
        <fullName evidence="4">HTH domain-containing protein</fullName>
    </submittedName>
</protein>
<dbReference type="CDD" id="cd04617">
    <property type="entry name" value="CBS_pair_CcpN"/>
    <property type="match status" value="1"/>
</dbReference>
<feature type="domain" description="CBS" evidence="3">
    <location>
        <begin position="144"/>
        <end position="211"/>
    </location>
</feature>
<sequence>MDLSERQKEIIDIVKVNEPITGEKIATLLGFSRSTLRPDLSFLTLCELVIAKPKVGYFYNAHKVVPFIIKDIKEKKVEDVMSVPVIVSSNTSIQDTVIKMFLEDVGSIYITENHQLVGLVSRKDLLKTVIGKMSIEEIPVSMAMTRVPNVAYIFSSDSVEVATKKLLEHEVDSLPVIESNKGDEIKQLKIVGKFSKTVISRLFLAIIKNEM</sequence>
<dbReference type="PROSITE" id="PS51371">
    <property type="entry name" value="CBS"/>
    <property type="match status" value="2"/>
</dbReference>
<dbReference type="RefSeq" id="WP_085559321.1">
    <property type="nucleotide sequence ID" value="NZ_FOAH01000001.1"/>
</dbReference>
<accession>A0A1X7N050</accession>
<dbReference type="OrthoDB" id="9793615at2"/>
<feature type="domain" description="CBS" evidence="3">
    <location>
        <begin position="80"/>
        <end position="137"/>
    </location>
</feature>
<dbReference type="EMBL" id="FXBJ01000002">
    <property type="protein sequence ID" value="SMH30080.1"/>
    <property type="molecule type" value="Genomic_DNA"/>
</dbReference>
<dbReference type="Gene3D" id="3.10.580.10">
    <property type="entry name" value="CBS-domain"/>
    <property type="match status" value="1"/>
</dbReference>
<evidence type="ECO:0000313" key="4">
    <source>
        <dbReference type="EMBL" id="SMH30080.1"/>
    </source>
</evidence>
<reference evidence="4 5" key="1">
    <citation type="submission" date="2017-04" db="EMBL/GenBank/DDBJ databases">
        <authorList>
            <person name="Afonso C.L."/>
            <person name="Miller P.J."/>
            <person name="Scott M.A."/>
            <person name="Spackman E."/>
            <person name="Goraichik I."/>
            <person name="Dimitrov K.M."/>
            <person name="Suarez D.L."/>
            <person name="Swayne D.E."/>
        </authorList>
    </citation>
    <scope>NUCLEOTIDE SEQUENCE [LARGE SCALE GENOMIC DNA]</scope>
    <source>
        <strain evidence="4 5">LMG26642</strain>
    </source>
</reference>
<dbReference type="InterPro" id="IPR000644">
    <property type="entry name" value="CBS_dom"/>
</dbReference>
<dbReference type="SUPFAM" id="SSF46785">
    <property type="entry name" value="Winged helix' DNA-binding domain"/>
    <property type="match status" value="1"/>
</dbReference>
<dbReference type="PANTHER" id="PTHR48108">
    <property type="entry name" value="CBS DOMAIN-CONTAINING PROTEIN CBSX2, CHLOROPLASTIC"/>
    <property type="match status" value="1"/>
</dbReference>
<evidence type="ECO:0000259" key="3">
    <source>
        <dbReference type="PROSITE" id="PS51371"/>
    </source>
</evidence>